<sequence length="1032" mass="114157">MPAEDEIFLNALERTGAARAAYLDEACGDDSELRTRIERLLAMSERDRGILDESHNLRGMAMIEEKPGDVIDRFTLQRRLGEGGCGVVWLAEQTAPVRRLVAMKIIRPGMDSQAVLRRFMVEQQALALMDHAGIARVFEAGATPTGRPFFVMEYVDGVPITQYCDDRHLGLRERLELFMRVCDAIQHAHQKGVIHRDVKPSNVLVSAGTTEPVIKVIDFGIAKATEQQLGDMTLVTQTGLFLGTPAYMSPEQSQLVAGDIDTRTDVYSLGVLLYELLAGAPPFEPKALQAAGLEAMWKHIREVDPPRPSTRVQSLPPDTQRTVATRRQLEAPKLAHRMSGDLDWIVMRCLEKDRNRRYATATGLAEDIARHLADETIEARPASARYRLAKLVRRNRLVFGAGAAVVAALIAGTIVSIHQAVRANRAEQEARAEADAAIALADFLVDDMLFQSSPYGQSGEDVDPDLPVRKVLDQAAEKAGVRFAEQPLLEARLRLTIAGAYLGLGLFEQASAQYQRALELRIAWQGEGHFETLYARSGYGLCLMRLGRNEEAEAELQQVVAGFEALPPESRDSFAYDNARTTLALVFNVLGRLEEALALEKAVLASYRGRYGDRHRHTAVALANLGETYRDLARFDLAEQVLREAISIQEEVHGVGHPSVLITRNALASTLIDMGRDEDALVLQRTVYEDSRRLLGPDHHRVLDAGNNLATALYGLGRIQEAITLNEENVAVARRQLGEGHDLTLTLLNNLGTQYSMVGRLEDGLATKTALVESAKVAWGPGHPNVMIFTSNLGFDYMQMGRLDEAEALISAAVAGMIKALGAEHPHTLLVRRNLGRCWRKMGRWDDAIALSHELWEITRRTQGEDSPAAAEAGLSLALGFDESSRFEDALALWRQLWDDAVRRDGEGSSAERGLRARYAASLLDGGRWAEAEQLWSELKAQQEAEAPDEWRTFEAHSGLGAAWVGQGRLAEAEPWLISGYEGLLARQEQSAVATRRSIGEALDRLVALYEAWEKPAEVARWRAQRADWLDL</sequence>
<dbReference type="RefSeq" id="WP_221031496.1">
    <property type="nucleotide sequence ID" value="NZ_CP139781.1"/>
</dbReference>
<dbReference type="SUPFAM" id="SSF56112">
    <property type="entry name" value="Protein kinase-like (PK-like)"/>
    <property type="match status" value="1"/>
</dbReference>
<dbReference type="Gene3D" id="3.30.200.20">
    <property type="entry name" value="Phosphorylase Kinase, domain 1"/>
    <property type="match status" value="1"/>
</dbReference>
<dbReference type="InterPro" id="IPR011009">
    <property type="entry name" value="Kinase-like_dom_sf"/>
</dbReference>
<accession>A0ABZ1C364</accession>
<dbReference type="InterPro" id="IPR011717">
    <property type="entry name" value="TPR-4"/>
</dbReference>
<gene>
    <name evidence="7" type="ORF">K1X11_014315</name>
</gene>
<evidence type="ECO:0000313" key="7">
    <source>
        <dbReference type="EMBL" id="WRQ85984.1"/>
    </source>
</evidence>
<dbReference type="InterPro" id="IPR019734">
    <property type="entry name" value="TPR_rpt"/>
</dbReference>
<dbReference type="SUPFAM" id="SSF48452">
    <property type="entry name" value="TPR-like"/>
    <property type="match status" value="4"/>
</dbReference>
<keyword evidence="8" id="KW-1185">Reference proteome</keyword>
<dbReference type="EC" id="2.7.11.1" evidence="7"/>
<dbReference type="InterPro" id="IPR008271">
    <property type="entry name" value="Ser/Thr_kinase_AS"/>
</dbReference>
<keyword evidence="3 7" id="KW-0418">Kinase</keyword>
<proteinExistence type="predicted"/>
<feature type="domain" description="Protein kinase" evidence="6">
    <location>
        <begin position="74"/>
        <end position="377"/>
    </location>
</feature>
<evidence type="ECO:0000256" key="4">
    <source>
        <dbReference type="ARBA" id="ARBA00022840"/>
    </source>
</evidence>
<keyword evidence="1 7" id="KW-0808">Transferase</keyword>
<dbReference type="CDD" id="cd14014">
    <property type="entry name" value="STKc_PknB_like"/>
    <property type="match status" value="1"/>
</dbReference>
<dbReference type="Pfam" id="PF00069">
    <property type="entry name" value="Pkinase"/>
    <property type="match status" value="1"/>
</dbReference>
<dbReference type="Gene3D" id="1.10.510.10">
    <property type="entry name" value="Transferase(Phosphotransferase) domain 1"/>
    <property type="match status" value="1"/>
</dbReference>
<dbReference type="SMART" id="SM00220">
    <property type="entry name" value="S_TKc"/>
    <property type="match status" value="1"/>
</dbReference>
<dbReference type="Gene3D" id="1.25.40.10">
    <property type="entry name" value="Tetratricopeptide repeat domain"/>
    <property type="match status" value="4"/>
</dbReference>
<evidence type="ECO:0000313" key="8">
    <source>
        <dbReference type="Proteomes" id="UP000738431"/>
    </source>
</evidence>
<dbReference type="PANTHER" id="PTHR43289:SF6">
    <property type="entry name" value="SERINE_THREONINE-PROTEIN KINASE NEKL-3"/>
    <property type="match status" value="1"/>
</dbReference>
<dbReference type="PANTHER" id="PTHR43289">
    <property type="entry name" value="MITOGEN-ACTIVATED PROTEIN KINASE KINASE KINASE 20-RELATED"/>
    <property type="match status" value="1"/>
</dbReference>
<dbReference type="Pfam" id="PF07721">
    <property type="entry name" value="TPR_4"/>
    <property type="match status" value="1"/>
</dbReference>
<dbReference type="Pfam" id="PF13374">
    <property type="entry name" value="TPR_10"/>
    <property type="match status" value="1"/>
</dbReference>
<evidence type="ECO:0000256" key="3">
    <source>
        <dbReference type="ARBA" id="ARBA00022777"/>
    </source>
</evidence>
<keyword evidence="4" id="KW-0067">ATP-binding</keyword>
<evidence type="ECO:0000259" key="6">
    <source>
        <dbReference type="PROSITE" id="PS50011"/>
    </source>
</evidence>
<reference evidence="7 8" key="1">
    <citation type="submission" date="2021-08" db="EMBL/GenBank/DDBJ databases">
        <authorList>
            <person name="Zhang D."/>
            <person name="Zhang A."/>
            <person name="Wang L."/>
        </authorList>
    </citation>
    <scope>NUCLEOTIDE SEQUENCE [LARGE SCALE GENOMIC DNA]</scope>
    <source>
        <strain evidence="7 8">WL0086</strain>
    </source>
</reference>
<protein>
    <submittedName>
        <fullName evidence="7">Serine/threonine-protein kinase</fullName>
        <ecNumber evidence="7">2.7.11.1</ecNumber>
    </submittedName>
</protein>
<name>A0ABZ1C364_9BACT</name>
<dbReference type="EMBL" id="CP139781">
    <property type="protein sequence ID" value="WRQ85984.1"/>
    <property type="molecule type" value="Genomic_DNA"/>
</dbReference>
<dbReference type="SMART" id="SM00028">
    <property type="entry name" value="TPR"/>
    <property type="match status" value="4"/>
</dbReference>
<dbReference type="PROSITE" id="PS50011">
    <property type="entry name" value="PROTEIN_KINASE_DOM"/>
    <property type="match status" value="1"/>
</dbReference>
<dbReference type="InterPro" id="IPR011990">
    <property type="entry name" value="TPR-like_helical_dom_sf"/>
</dbReference>
<dbReference type="Proteomes" id="UP000738431">
    <property type="component" value="Chromosome"/>
</dbReference>
<evidence type="ECO:0000256" key="2">
    <source>
        <dbReference type="ARBA" id="ARBA00022741"/>
    </source>
</evidence>
<dbReference type="PROSITE" id="PS50005">
    <property type="entry name" value="TPR"/>
    <property type="match status" value="1"/>
</dbReference>
<keyword evidence="5" id="KW-0802">TPR repeat</keyword>
<dbReference type="Pfam" id="PF13424">
    <property type="entry name" value="TPR_12"/>
    <property type="match status" value="4"/>
</dbReference>
<dbReference type="InterPro" id="IPR000719">
    <property type="entry name" value="Prot_kinase_dom"/>
</dbReference>
<evidence type="ECO:0000256" key="5">
    <source>
        <dbReference type="PROSITE-ProRule" id="PRU00339"/>
    </source>
</evidence>
<dbReference type="PROSITE" id="PS00108">
    <property type="entry name" value="PROTEIN_KINASE_ST"/>
    <property type="match status" value="1"/>
</dbReference>
<feature type="repeat" description="TPR" evidence="5">
    <location>
        <begin position="619"/>
        <end position="652"/>
    </location>
</feature>
<organism evidence="7 8">
    <name type="scientific">Actomonas aquatica</name>
    <dbReference type="NCBI Taxonomy" id="2866162"/>
    <lineage>
        <taxon>Bacteria</taxon>
        <taxon>Pseudomonadati</taxon>
        <taxon>Verrucomicrobiota</taxon>
        <taxon>Opitutia</taxon>
        <taxon>Opitutales</taxon>
        <taxon>Opitutaceae</taxon>
        <taxon>Actomonas</taxon>
    </lineage>
</organism>
<keyword evidence="2" id="KW-0547">Nucleotide-binding</keyword>
<evidence type="ECO:0000256" key="1">
    <source>
        <dbReference type="ARBA" id="ARBA00022679"/>
    </source>
</evidence>
<dbReference type="GO" id="GO:0004674">
    <property type="term" value="F:protein serine/threonine kinase activity"/>
    <property type="evidence" value="ECO:0007669"/>
    <property type="project" value="UniProtKB-EC"/>
</dbReference>
<reference evidence="7 8" key="2">
    <citation type="submission" date="2023-12" db="EMBL/GenBank/DDBJ databases">
        <title>Description of an unclassified Opitutus bacterium of Verrucomicrobiota.</title>
        <authorList>
            <person name="Zhang D.-F."/>
        </authorList>
    </citation>
    <scope>NUCLEOTIDE SEQUENCE [LARGE SCALE GENOMIC DNA]</scope>
    <source>
        <strain evidence="7 8">WL0086</strain>
    </source>
</reference>